<accession>A0AA45C618</accession>
<name>A0AA45C618_9BACT</name>
<dbReference type="AlphaFoldDB" id="A0AA45C618"/>
<reference evidence="1 2" key="1">
    <citation type="submission" date="2018-05" db="EMBL/GenBank/DDBJ databases">
        <title>Genomic Encyclopedia of Type Strains, Phase IV (KMG-IV): sequencing the most valuable type-strain genomes for metagenomic binning, comparative biology and taxonomic classification.</title>
        <authorList>
            <person name="Goeker M."/>
        </authorList>
    </citation>
    <scope>NUCLEOTIDE SEQUENCE [LARGE SCALE GENOMIC DNA]</scope>
    <source>
        <strain evidence="1 2">DSM 24906</strain>
    </source>
</reference>
<dbReference type="RefSeq" id="WP_109605283.1">
    <property type="nucleotide sequence ID" value="NZ_JAMHJO010000017.1"/>
</dbReference>
<keyword evidence="2" id="KW-1185">Reference proteome</keyword>
<dbReference type="Proteomes" id="UP000245921">
    <property type="component" value="Unassembled WGS sequence"/>
</dbReference>
<dbReference type="Gene3D" id="3.40.50.300">
    <property type="entry name" value="P-loop containing nucleotide triphosphate hydrolases"/>
    <property type="match status" value="1"/>
</dbReference>
<dbReference type="SUPFAM" id="SSF52540">
    <property type="entry name" value="P-loop containing nucleoside triphosphate hydrolases"/>
    <property type="match status" value="1"/>
</dbReference>
<dbReference type="InterPro" id="IPR027417">
    <property type="entry name" value="P-loop_NTPase"/>
</dbReference>
<dbReference type="PANTHER" id="PTHR11669">
    <property type="entry name" value="REPLICATION FACTOR C / DNA POLYMERASE III GAMMA-TAU SUBUNIT"/>
    <property type="match status" value="1"/>
</dbReference>
<sequence>MYDKILNGIIDNISDYKGRSLCFTSNDKYLNTYFCKDLIKNLKDFNKYDLLEINPENFNIKIDYIRDIQEFISYKPNYSSYKIVVINEIEKMNIQASNAILKTLEEPPEHTIIITNTNLWNKLLPTIKSRLNKINIKLDSNFKNKIYEKYKNTHQYIKYFVENDFQITKFLYENSEDIILEQINIIKQKNIEELCEILTLNQENPLNKINSTFAYTQIIKNIIKNDVNEVLKISKIIIKKKENINTGIFLKFLSKISLVLIKDSIITKTSKNWSTIDLLYMSEFFGIEDYNFDIKYIEDSYEYYNGIINSKLSNFKFEIEIYTHLLRIHRCYSLFRRRK</sequence>
<gene>
    <name evidence="1" type="ORF">C7380_11359</name>
</gene>
<evidence type="ECO:0000313" key="2">
    <source>
        <dbReference type="Proteomes" id="UP000245921"/>
    </source>
</evidence>
<organism evidence="1 2">
    <name type="scientific">Oceanotoga teriensis</name>
    <dbReference type="NCBI Taxonomy" id="515440"/>
    <lineage>
        <taxon>Bacteria</taxon>
        <taxon>Thermotogati</taxon>
        <taxon>Thermotogota</taxon>
        <taxon>Thermotogae</taxon>
        <taxon>Petrotogales</taxon>
        <taxon>Petrotogaceae</taxon>
        <taxon>Oceanotoga</taxon>
    </lineage>
</organism>
<comment type="caution">
    <text evidence="1">The sequence shown here is derived from an EMBL/GenBank/DDBJ whole genome shotgun (WGS) entry which is preliminary data.</text>
</comment>
<dbReference type="Pfam" id="PF13177">
    <property type="entry name" value="DNA_pol3_delta2"/>
    <property type="match status" value="1"/>
</dbReference>
<evidence type="ECO:0000313" key="1">
    <source>
        <dbReference type="EMBL" id="PWJ90071.1"/>
    </source>
</evidence>
<dbReference type="InterPro" id="IPR050238">
    <property type="entry name" value="DNA_Rep/Repair_Clamp_Loader"/>
</dbReference>
<proteinExistence type="predicted"/>
<protein>
    <submittedName>
        <fullName evidence="1">DNA polymerase-3 subunit delta'/DNA polymerase-3 subunit gamma/tau</fullName>
    </submittedName>
</protein>
<dbReference type="PANTHER" id="PTHR11669:SF8">
    <property type="entry name" value="DNA POLYMERASE III SUBUNIT DELTA"/>
    <property type="match status" value="1"/>
</dbReference>
<dbReference type="EMBL" id="QGGI01000013">
    <property type="protein sequence ID" value="PWJ90071.1"/>
    <property type="molecule type" value="Genomic_DNA"/>
</dbReference>
<dbReference type="GO" id="GO:0006261">
    <property type="term" value="P:DNA-templated DNA replication"/>
    <property type="evidence" value="ECO:0007669"/>
    <property type="project" value="TreeGrafter"/>
</dbReference>